<accession>A0A7C1E9E6</accession>
<proteinExistence type="predicted"/>
<name>A0A7C1E9E6_9CREN</name>
<organism evidence="1">
    <name type="scientific">Fervidicoccus fontis</name>
    <dbReference type="NCBI Taxonomy" id="683846"/>
    <lineage>
        <taxon>Archaea</taxon>
        <taxon>Thermoproteota</taxon>
        <taxon>Thermoprotei</taxon>
        <taxon>Fervidicoccales</taxon>
        <taxon>Fervidicoccaceae</taxon>
        <taxon>Fervidicoccus</taxon>
    </lineage>
</organism>
<dbReference type="AlphaFoldDB" id="A0A7C1E9E6"/>
<gene>
    <name evidence="1" type="ORF">ENO04_02080</name>
</gene>
<dbReference type="EMBL" id="DSDY01000064">
    <property type="protein sequence ID" value="HDS10401.1"/>
    <property type="molecule type" value="Genomic_DNA"/>
</dbReference>
<comment type="caution">
    <text evidence="1">The sequence shown here is derived from an EMBL/GenBank/DDBJ whole genome shotgun (WGS) entry which is preliminary data.</text>
</comment>
<evidence type="ECO:0000313" key="1">
    <source>
        <dbReference type="EMBL" id="HDS10401.1"/>
    </source>
</evidence>
<protein>
    <submittedName>
        <fullName evidence="1">Uncharacterized protein</fullName>
    </submittedName>
</protein>
<reference evidence="1" key="1">
    <citation type="journal article" date="2020" name="mSystems">
        <title>Genome- and Community-Level Interaction Insights into Carbon Utilization and Element Cycling Functions of Hydrothermarchaeota in Hydrothermal Sediment.</title>
        <authorList>
            <person name="Zhou Z."/>
            <person name="Liu Y."/>
            <person name="Xu W."/>
            <person name="Pan J."/>
            <person name="Luo Z.H."/>
            <person name="Li M."/>
        </authorList>
    </citation>
    <scope>NUCLEOTIDE SEQUENCE [LARGE SCALE GENOMIC DNA]</scope>
    <source>
        <strain evidence="1">SpSt-123</strain>
    </source>
</reference>
<sequence length="286" mass="32121">MSIASLRKERRLKIQATHSLYLTISSYIKPGALHRFTTSLERYDNLMLFVSAYGAIIDEVINFGDLLSRGRKAVGDFPLSIVLSSIKSVMYTYASGLEERLIPPLLLASIADILHYLVKNELGGEQLYIYSSFTNENAREFFEFLKAFDREAKVVLNRKGYNESNVSDASLLELINALAAEKRRDYEYLLKAQVSECLSETERRYMNGETLNNTVVSGFISILLNDDKISSNIKSGLLAAMKQGGMKTKEGGKALLEIDRQLQAQGIDTNDNLIPLLKCTNRLLIK</sequence>